<dbReference type="GO" id="GO:0004674">
    <property type="term" value="F:protein serine/threonine kinase activity"/>
    <property type="evidence" value="ECO:0007669"/>
    <property type="project" value="UniProtKB-KW"/>
</dbReference>
<feature type="domain" description="FAT" evidence="23">
    <location>
        <begin position="1867"/>
        <end position="2471"/>
    </location>
</feature>
<comment type="similarity">
    <text evidence="3 20">Belongs to the PI3/PI4-kinase family. ATM subfamily.</text>
</comment>
<keyword evidence="10 20" id="KW-0547">Nucleotide-binding</keyword>
<dbReference type="InterPro" id="IPR018936">
    <property type="entry name" value="PI3/4_kinase_CS"/>
</dbReference>
<dbReference type="SMART" id="SM01342">
    <property type="entry name" value="TAN"/>
    <property type="match status" value="1"/>
</dbReference>
<dbReference type="GO" id="GO:0006281">
    <property type="term" value="P:DNA repair"/>
    <property type="evidence" value="ECO:0007669"/>
    <property type="project" value="InterPro"/>
</dbReference>
<comment type="catalytic activity">
    <reaction evidence="19">
        <text>L-seryl-[protein] + ATP = O-phospho-L-seryl-[protein] + ADP + H(+)</text>
        <dbReference type="Rhea" id="RHEA:17989"/>
        <dbReference type="Rhea" id="RHEA-COMP:9863"/>
        <dbReference type="Rhea" id="RHEA-COMP:11604"/>
        <dbReference type="ChEBI" id="CHEBI:15378"/>
        <dbReference type="ChEBI" id="CHEBI:29999"/>
        <dbReference type="ChEBI" id="CHEBI:30616"/>
        <dbReference type="ChEBI" id="CHEBI:83421"/>
        <dbReference type="ChEBI" id="CHEBI:456216"/>
        <dbReference type="EC" id="2.7.11.1"/>
    </reaction>
</comment>
<dbReference type="PROSITE" id="PS00916">
    <property type="entry name" value="PI3_4_KINASE_2"/>
    <property type="match status" value="1"/>
</dbReference>
<dbReference type="InterPro" id="IPR011009">
    <property type="entry name" value="Kinase-like_dom_sf"/>
</dbReference>
<evidence type="ECO:0000313" key="26">
    <source>
        <dbReference type="Proteomes" id="UP000800235"/>
    </source>
</evidence>
<dbReference type="PROSITE" id="PS50290">
    <property type="entry name" value="PI3_4_KINASE_3"/>
    <property type="match status" value="1"/>
</dbReference>
<feature type="domain" description="FATC" evidence="24">
    <location>
        <begin position="2905"/>
        <end position="2937"/>
    </location>
</feature>
<dbReference type="SMART" id="SM00146">
    <property type="entry name" value="PI3Kc"/>
    <property type="match status" value="1"/>
</dbReference>
<keyword evidence="7 20" id="KW-0158">Chromosome</keyword>
<feature type="region of interest" description="Disordered" evidence="21">
    <location>
        <begin position="199"/>
        <end position="218"/>
    </location>
</feature>
<evidence type="ECO:0000256" key="9">
    <source>
        <dbReference type="ARBA" id="ARBA00022679"/>
    </source>
</evidence>
<keyword evidence="16 20" id="KW-0539">Nucleus</keyword>
<evidence type="ECO:0000256" key="17">
    <source>
        <dbReference type="ARBA" id="ARBA00025079"/>
    </source>
</evidence>
<dbReference type="PROSITE" id="PS51190">
    <property type="entry name" value="FATC"/>
    <property type="match status" value="1"/>
</dbReference>
<keyword evidence="14 20" id="KW-0156">Chromatin regulator</keyword>
<evidence type="ECO:0000256" key="18">
    <source>
        <dbReference type="ARBA" id="ARBA00047899"/>
    </source>
</evidence>
<dbReference type="InterPro" id="IPR044107">
    <property type="entry name" value="PIKKc_ATM"/>
</dbReference>
<feature type="region of interest" description="Disordered" evidence="21">
    <location>
        <begin position="2869"/>
        <end position="2889"/>
    </location>
</feature>
<dbReference type="FunFam" id="3.30.1010.10:FF:000019">
    <property type="entry name" value="Serine/threonine-protein kinase Tel1"/>
    <property type="match status" value="1"/>
</dbReference>
<gene>
    <name evidence="25" type="ORF">EJ08DRAFT_396961</name>
</gene>
<dbReference type="SUPFAM" id="SSF56112">
    <property type="entry name" value="Protein kinase-like (PK-like)"/>
    <property type="match status" value="1"/>
</dbReference>
<dbReference type="Gene3D" id="1.10.1070.11">
    <property type="entry name" value="Phosphatidylinositol 3-/4-kinase, catalytic domain"/>
    <property type="match status" value="1"/>
</dbReference>
<sequence>MSDRELNVHEAIGRIHSSSATERKEGLADLEHILNHNKNSPILDSIKDKTWHSIYEAIFQCAALERVPSAKRSLSQKSITAAAQGRLKACAKILRFAVTVGLRTLRVKTVKALLEHIIQSLPIPGGGYCEGLSLDYVKCLRIVTEYQPHVEHLRDYWSEIVDFCLAGITTLEDDSQDDEHIPSGSNGNSLRVSYRSLNLSGSRGSRAGTPKPTTRQGSAKYRNEVDDLLGCIRNLTRATNVPIEDKQDQILEALIYYLKRSDVIRPAHAEAFAAINAVLARVAVCSIDLTRKTMLELYPVIKALWGNKYPRTKDEMLMTLVLTKAHVSALLHCERPLQFEEDLENLVEVLQSDYTKRLDRDQLQLEDIDITWQSHKETLHGSSFSLRRGNIAAEGNWSVVHLIGFYSHLLDDSKKSLEPLSEQNGIEGHSKKPRMSFLYQDHLRRASVGPSSSQVCALQALAFLSQFGRLSEDQIEDFIDRLSQIITNTHGRVSSWALLTLTCVAFQKSSVGEMLQGPWISLFQLAARLVGTSSASRAACHLMDVLLRFKLVLHTSVASTVDNMVASMELHGPAIFSDSSSSLWITLLQSKAAENPSAALAIADRILKWTFSRWTPNKLDDKAYAAQASGNYRPQDLIKLFDVCSDRPLLGHSSPQFLCNGSIAQTWQRATYFQKLTSYLLLKKDKIDHLQRLPDEDRSNQSGAKSGRSSFVADQLIVDSCISETERASTVWFEWTTERSAGILPDMLRLVVTLCIVNGVVVTREDERNKRKVDILRKLNDKLMRSITEYVGTPECDHDRVDTILDLIVDHLPGLGHVSASQDVDGSIISFALHLSKSLEARRGWKQTKSDLDEDDEGMDFHDGFDSQISDSKGRDDRDSTPRDVIAVTSDIFSFRSCVSAYTYLLSCIFLNAMESMDQIGQLPSSFIRRMISLSQPEFCACHPLLSNIFSSEIPIITSDVDALVEHIGVEFLEEYEYERHEVPQIIEIDLLQGYASLWTDPATKELNQVASDTCSWFVTVGLQNNLCSPNVQLKISDLLFTLLEVRGSVYKPDPSMPSLRTCLLNLLNTGPLVVKYQISEHIPQFFERFTLGEHEKILGDVSDSLKLDLDWLEGNALRLLVIARLGSAWHTLLRLSVYYIFETGGVANDSLGHATVCMEMISESLGLNEPRELFKLFAAQLIYTYTGVATSPLVSIPYQVFDYPTLADLLQDVQEEIVAQVVMHGKDSEFAELSSMLGTSTADLVKQNFAKTFAYGFGRDFETKSALSVETRMKSLLEHKEWVELLQQHYAQIVGIFLYHCDNGTAVDKGLAARAGMEPARNLLRDMRAISSSSIKLPTSQQPVFKGSTLMDKIDKFNKRAGVPISKCWTPENYVFVLRMLLSKLHDALGPLYALSIIRKIRILVALAGDIVYSGYPLEMTLHALQTYLTEKQCADDTLGIFQFLMGHGAPYLVSRASFVSGLVLTTLISLRKFVGSSQESTTQESQHRATMNKAYTFHKWLVDKWSTYYERTYIQVHGAEESSIKAYSALISSASDALQEANAMMGSPESDVLRLMLEDRRSGRNLLQGPVRDLAFDLLCSEFASPPSYRNDILGHDRQAAGLASEVWASCKHATQVNHKYLLWAARILGRAHNATGWTTRLLRGQTGSNSFGRPIDAENVSSKQLILQTLSSLLFAKDRQAVGIVEETLRSIIVQTSNQEELNETQQLLPNEVYDGLLLYTSDVSIRLDVSSMELAKCVEIDKPEDVKLFPEWIRDLTIALSSSSPEDPVIGSLVRVLYGVKDVAETLFAPILHLVLLREISGKQHVHQTVSKACRKFFKSVQKPTTPHVRALVNAVLYLRKQTLPTESTKADRNNWLHLDWTVATQAAETCGMHTTALLFAEISTSHNAKPSKRSSAHPAPAALPEELLLSIYRNIDESDSFYGVQQNPSLSAVLDRLDYEADGFKGLLFRGARLDSQMRRLHQTSAEDAAGLVRSLANLNLNSVTHSLLSNQGHFNSGLNMVDNVLHTARKLEQWDIRAPETADAEFSVPFKVFQGISTAADVGSVRRRLDIGFLETVQGMLSPTCTGHLVKSSLRTLGILAEIDDVTTAISPETLEDAWQNMVSRQERMVSAQVEDIRPILSSRETLFSTLSSNVPLLIKMKLAVKDVRSIEVKALISSCTVSRQRNSLQESLATATYLSDLIPVCSEFGFDIEAVAHNEVADVLWDQGEHSTSIRMLRNLAAHSYPKSEQHETAKSKILAKLGHHVAEARLEQPEEIMNNYLLPAIKELRGQNTGSVPGQVFHQFASFCDAQLQNPDAIEDFNRVEGMRNRRSQEMKMYQDTIRTSKSSTEKARCKSEFRKVEKWFKLDDHEYQRLRTARQAFMTQSLENYLLALAASDDNDNDVLRFFAIWLEYAESQYANDSVNHHLSKVPSWKFARLMNQLSSRLQDEDTLFQSLLSNLVLRISTDHPYHAMFHISAGIMSLGVKDAAGKSRVGATRKIAATLEASRDEFIQVTWKAIDRSNHLYHNLAILKDKEGEQRPMFKQGQEIALAKLSASNKLATTIAGYKVPPPTMTIPLRTDKNYRAVPKIRSFKKTMRIANGLSAPKILTALCTDGQQFKQLFKGGNDDLRQDAIMEQVFEEVSKILRNHTATRQRNLLIRTYKVLPLSAQSGIMEFVQNTMALQDVLIPLHEKYNPKDLSTGACRSKVFTAVSHPTEQRIKIFKEVISKFSPVMRYFFFENFVDPDEWFEKRLAYTRSTAAISMLGHIVGLGDRHLHNILLDQYSGEVVHIDLGVAFEAGRILPVAEVVPFRLSRDLVDGMGYTKTEGVFRRCCEFTMDALREERESIMTLLNVLRYDPLYSWTVSPLKAKRLQETEDDKTAVNLDDGTEGSKRTEDDVGEAARALTVVEKKLSKTLSTAATVSELIAQATDERNLAVLFAGWSAWV</sequence>
<dbReference type="GO" id="GO:0005524">
    <property type="term" value="F:ATP binding"/>
    <property type="evidence" value="ECO:0007669"/>
    <property type="project" value="UniProtKB-KW"/>
</dbReference>
<dbReference type="PANTHER" id="PTHR37079">
    <property type="entry name" value="SERINE/THREONINE-PROTEIN KINASE ATM"/>
    <property type="match status" value="1"/>
</dbReference>
<evidence type="ECO:0000256" key="10">
    <source>
        <dbReference type="ARBA" id="ARBA00022741"/>
    </source>
</evidence>
<accession>A0A9P4TUR5</accession>
<keyword evidence="9 20" id="KW-0808">Transferase</keyword>
<evidence type="ECO:0000256" key="4">
    <source>
        <dbReference type="ARBA" id="ARBA00011370"/>
    </source>
</evidence>
<evidence type="ECO:0000313" key="25">
    <source>
        <dbReference type="EMBL" id="KAF2425727.1"/>
    </source>
</evidence>
<dbReference type="Gene3D" id="3.30.1010.10">
    <property type="entry name" value="Phosphatidylinositol 3-kinase Catalytic Subunit, Chain A, domain 4"/>
    <property type="match status" value="1"/>
</dbReference>
<dbReference type="SUPFAM" id="SSF48371">
    <property type="entry name" value="ARM repeat"/>
    <property type="match status" value="1"/>
</dbReference>
<dbReference type="CDD" id="cd05171">
    <property type="entry name" value="PIKKc_ATM"/>
    <property type="match status" value="1"/>
</dbReference>
<feature type="compositionally biased region" description="Basic and acidic residues" evidence="21">
    <location>
        <begin position="872"/>
        <end position="881"/>
    </location>
</feature>
<evidence type="ECO:0000256" key="5">
    <source>
        <dbReference type="ARBA" id="ARBA00012513"/>
    </source>
</evidence>
<evidence type="ECO:0000256" key="12">
    <source>
        <dbReference type="ARBA" id="ARBA00022777"/>
    </source>
</evidence>
<evidence type="ECO:0000256" key="19">
    <source>
        <dbReference type="ARBA" id="ARBA00048679"/>
    </source>
</evidence>
<feature type="compositionally biased region" description="Low complexity" evidence="21">
    <location>
        <begin position="199"/>
        <end position="208"/>
    </location>
</feature>
<keyword evidence="8 20" id="KW-0723">Serine/threonine-protein kinase</keyword>
<dbReference type="PROSITE" id="PS00915">
    <property type="entry name" value="PI3_4_KINASE_1"/>
    <property type="match status" value="1"/>
</dbReference>
<dbReference type="InterPro" id="IPR036940">
    <property type="entry name" value="PI3/4_kinase_cat_sf"/>
</dbReference>
<protein>
    <recommendedName>
        <fullName evidence="6 20">Serine/threonine-protein kinase Tel1</fullName>
        <ecNumber evidence="5 20">2.7.11.1</ecNumber>
    </recommendedName>
</protein>
<dbReference type="Pfam" id="PF11640">
    <property type="entry name" value="TAN"/>
    <property type="match status" value="1"/>
</dbReference>
<feature type="domain" description="PI3K/PI4K catalytic" evidence="22">
    <location>
        <begin position="2582"/>
        <end position="2898"/>
    </location>
</feature>
<evidence type="ECO:0000256" key="15">
    <source>
        <dbReference type="ARBA" id="ARBA00022895"/>
    </source>
</evidence>
<dbReference type="InterPro" id="IPR003152">
    <property type="entry name" value="FATC_dom"/>
</dbReference>
<evidence type="ECO:0000256" key="14">
    <source>
        <dbReference type="ARBA" id="ARBA00022853"/>
    </source>
</evidence>
<dbReference type="SMART" id="SM01343">
    <property type="entry name" value="FATC"/>
    <property type="match status" value="1"/>
</dbReference>
<dbReference type="GO" id="GO:0035556">
    <property type="term" value="P:intracellular signal transduction"/>
    <property type="evidence" value="ECO:0007669"/>
    <property type="project" value="UniProtKB-ARBA"/>
</dbReference>
<dbReference type="InterPro" id="IPR016024">
    <property type="entry name" value="ARM-type_fold"/>
</dbReference>
<evidence type="ECO:0000256" key="3">
    <source>
        <dbReference type="ARBA" id="ARBA00010769"/>
    </source>
</evidence>
<feature type="region of interest" description="Disordered" evidence="21">
    <location>
        <begin position="850"/>
        <end position="881"/>
    </location>
</feature>
<evidence type="ECO:0000256" key="21">
    <source>
        <dbReference type="SAM" id="MobiDB-lite"/>
    </source>
</evidence>
<keyword evidence="15 20" id="KW-0779">Telomere</keyword>
<keyword evidence="26" id="KW-1185">Reference proteome</keyword>
<comment type="function">
    <text evidence="17 20">Serine/threonine protein kinase which activates checkpoint signaling upon genotoxic stresses such as ionizing radiation (IR), ultraviolet light (UV), or DNA replication stalling, thereby acting as a DNA damage sensor. Recognizes the substrate consensus sequence [ST]-Q. Phosphorylates histone H2A to form H2AS128ph (gamma-H2A) at sites of DNA damage, involved in the regulation of DNA damage response mechanism. Required for the control of telomere length and genome stability.</text>
</comment>
<evidence type="ECO:0000259" key="23">
    <source>
        <dbReference type="PROSITE" id="PS51189"/>
    </source>
</evidence>
<keyword evidence="13 20" id="KW-0067">ATP-binding</keyword>
<dbReference type="OrthoDB" id="381190at2759"/>
<comment type="catalytic activity">
    <reaction evidence="18 20">
        <text>L-threonyl-[protein] + ATP = O-phospho-L-threonyl-[protein] + ADP + H(+)</text>
        <dbReference type="Rhea" id="RHEA:46608"/>
        <dbReference type="Rhea" id="RHEA-COMP:11060"/>
        <dbReference type="Rhea" id="RHEA-COMP:11605"/>
        <dbReference type="ChEBI" id="CHEBI:15378"/>
        <dbReference type="ChEBI" id="CHEBI:30013"/>
        <dbReference type="ChEBI" id="CHEBI:30616"/>
        <dbReference type="ChEBI" id="CHEBI:61977"/>
        <dbReference type="ChEBI" id="CHEBI:456216"/>
        <dbReference type="EC" id="2.7.11.1"/>
    </reaction>
</comment>
<dbReference type="EMBL" id="MU007068">
    <property type="protein sequence ID" value="KAF2425727.1"/>
    <property type="molecule type" value="Genomic_DNA"/>
</dbReference>
<evidence type="ECO:0000256" key="13">
    <source>
        <dbReference type="ARBA" id="ARBA00022840"/>
    </source>
</evidence>
<dbReference type="EC" id="2.7.11.1" evidence="5 20"/>
<dbReference type="PROSITE" id="PS51189">
    <property type="entry name" value="FAT"/>
    <property type="match status" value="1"/>
</dbReference>
<evidence type="ECO:0000256" key="20">
    <source>
        <dbReference type="RuleBase" id="RU365027"/>
    </source>
</evidence>
<comment type="subunit">
    <text evidence="4">Associates with DNA double-strand breaks.</text>
</comment>
<name>A0A9P4TUR5_9PEZI</name>
<dbReference type="InterPro" id="IPR014009">
    <property type="entry name" value="PIK_FAT"/>
</dbReference>
<dbReference type="Proteomes" id="UP000800235">
    <property type="component" value="Unassembled WGS sequence"/>
</dbReference>
<keyword evidence="12 20" id="KW-0418">Kinase</keyword>
<comment type="subcellular location">
    <subcellularLocation>
        <location evidence="2 20">Chromosome</location>
        <location evidence="2 20">Telomere</location>
    </subcellularLocation>
    <subcellularLocation>
        <location evidence="1 20">Nucleus</location>
    </subcellularLocation>
</comment>
<reference evidence="25" key="1">
    <citation type="journal article" date="2020" name="Stud. Mycol.">
        <title>101 Dothideomycetes genomes: a test case for predicting lifestyles and emergence of pathogens.</title>
        <authorList>
            <person name="Haridas S."/>
            <person name="Albert R."/>
            <person name="Binder M."/>
            <person name="Bloem J."/>
            <person name="Labutti K."/>
            <person name="Salamov A."/>
            <person name="Andreopoulos B."/>
            <person name="Baker S."/>
            <person name="Barry K."/>
            <person name="Bills G."/>
            <person name="Bluhm B."/>
            <person name="Cannon C."/>
            <person name="Castanera R."/>
            <person name="Culley D."/>
            <person name="Daum C."/>
            <person name="Ezra D."/>
            <person name="Gonzalez J."/>
            <person name="Henrissat B."/>
            <person name="Kuo A."/>
            <person name="Liang C."/>
            <person name="Lipzen A."/>
            <person name="Lutzoni F."/>
            <person name="Magnuson J."/>
            <person name="Mondo S."/>
            <person name="Nolan M."/>
            <person name="Ohm R."/>
            <person name="Pangilinan J."/>
            <person name="Park H.-J."/>
            <person name="Ramirez L."/>
            <person name="Alfaro M."/>
            <person name="Sun H."/>
            <person name="Tritt A."/>
            <person name="Yoshinaga Y."/>
            <person name="Zwiers L.-H."/>
            <person name="Turgeon B."/>
            <person name="Goodwin S."/>
            <person name="Spatafora J."/>
            <person name="Crous P."/>
            <person name="Grigoriev I."/>
        </authorList>
    </citation>
    <scope>NUCLEOTIDE SEQUENCE</scope>
    <source>
        <strain evidence="25">CBS 130266</strain>
    </source>
</reference>
<evidence type="ECO:0000256" key="16">
    <source>
        <dbReference type="ARBA" id="ARBA00023242"/>
    </source>
</evidence>
<dbReference type="Pfam" id="PF02260">
    <property type="entry name" value="FATC"/>
    <property type="match status" value="1"/>
</dbReference>
<dbReference type="Pfam" id="PF00454">
    <property type="entry name" value="PI3_PI4_kinase"/>
    <property type="match status" value="1"/>
</dbReference>
<dbReference type="InterPro" id="IPR000403">
    <property type="entry name" value="PI3/4_kinase_cat_dom"/>
</dbReference>
<evidence type="ECO:0000259" key="24">
    <source>
        <dbReference type="PROSITE" id="PS51190"/>
    </source>
</evidence>
<dbReference type="InterPro" id="IPR021668">
    <property type="entry name" value="TAN"/>
</dbReference>
<keyword evidence="11 20" id="KW-0227">DNA damage</keyword>
<dbReference type="InterPro" id="IPR038980">
    <property type="entry name" value="ATM_plant"/>
</dbReference>
<evidence type="ECO:0000256" key="6">
    <source>
        <dbReference type="ARBA" id="ARBA00014619"/>
    </source>
</evidence>
<comment type="caution">
    <text evidence="25">The sequence shown here is derived from an EMBL/GenBank/DDBJ whole genome shotgun (WGS) entry which is preliminary data.</text>
</comment>
<dbReference type="PANTHER" id="PTHR37079:SF4">
    <property type="entry name" value="SERINE_THREONINE-PROTEIN KINASE ATM"/>
    <property type="match status" value="1"/>
</dbReference>
<dbReference type="GO" id="GO:0006325">
    <property type="term" value="P:chromatin organization"/>
    <property type="evidence" value="ECO:0007669"/>
    <property type="project" value="UniProtKB-KW"/>
</dbReference>
<evidence type="ECO:0000256" key="7">
    <source>
        <dbReference type="ARBA" id="ARBA00022454"/>
    </source>
</evidence>
<evidence type="ECO:0000256" key="8">
    <source>
        <dbReference type="ARBA" id="ARBA00022527"/>
    </source>
</evidence>
<evidence type="ECO:0000256" key="1">
    <source>
        <dbReference type="ARBA" id="ARBA00004123"/>
    </source>
</evidence>
<organism evidence="25 26">
    <name type="scientific">Tothia fuscella</name>
    <dbReference type="NCBI Taxonomy" id="1048955"/>
    <lineage>
        <taxon>Eukaryota</taxon>
        <taxon>Fungi</taxon>
        <taxon>Dikarya</taxon>
        <taxon>Ascomycota</taxon>
        <taxon>Pezizomycotina</taxon>
        <taxon>Dothideomycetes</taxon>
        <taxon>Pleosporomycetidae</taxon>
        <taxon>Venturiales</taxon>
        <taxon>Cylindrosympodiaceae</taxon>
        <taxon>Tothia</taxon>
    </lineage>
</organism>
<proteinExistence type="inferred from homology"/>
<evidence type="ECO:0000259" key="22">
    <source>
        <dbReference type="PROSITE" id="PS50290"/>
    </source>
</evidence>
<dbReference type="GO" id="GO:0000781">
    <property type="term" value="C:chromosome, telomeric region"/>
    <property type="evidence" value="ECO:0007669"/>
    <property type="project" value="UniProtKB-SubCell"/>
</dbReference>
<evidence type="ECO:0000256" key="2">
    <source>
        <dbReference type="ARBA" id="ARBA00004574"/>
    </source>
</evidence>
<dbReference type="GO" id="GO:0005634">
    <property type="term" value="C:nucleus"/>
    <property type="evidence" value="ECO:0007669"/>
    <property type="project" value="UniProtKB-SubCell"/>
</dbReference>
<evidence type="ECO:0000256" key="11">
    <source>
        <dbReference type="ARBA" id="ARBA00022763"/>
    </source>
</evidence>